<evidence type="ECO:0000259" key="1">
    <source>
        <dbReference type="Pfam" id="PF08484"/>
    </source>
</evidence>
<sequence length="95" mass="10472">MVGHRTMAQGNNLLSYVSVKSDLLPFISDAAPSKIGKFMPGSHIPILSPDVLRARHPDYLLILPWNIAEEIEQQNAHLAKVGTRFVTAIPQLEVS</sequence>
<dbReference type="Pfam" id="PF08484">
    <property type="entry name" value="Methyltransf_14"/>
    <property type="match status" value="1"/>
</dbReference>
<feature type="domain" description="C-methyltransferase" evidence="1">
    <location>
        <begin position="4"/>
        <end position="90"/>
    </location>
</feature>
<name>A0A450UHV2_9GAMM</name>
<dbReference type="GO" id="GO:0008168">
    <property type="term" value="F:methyltransferase activity"/>
    <property type="evidence" value="ECO:0007669"/>
    <property type="project" value="UniProtKB-KW"/>
</dbReference>
<protein>
    <submittedName>
        <fullName evidence="2">C-methyltransferase C-terminal domain-containing protein</fullName>
    </submittedName>
</protein>
<keyword evidence="2" id="KW-0808">Transferase</keyword>
<evidence type="ECO:0000313" key="2">
    <source>
        <dbReference type="EMBL" id="VFJ92105.1"/>
    </source>
</evidence>
<accession>A0A450UHV2</accession>
<dbReference type="AlphaFoldDB" id="A0A450UHV2"/>
<gene>
    <name evidence="2" type="ORF">BECKLFY1418B_GA0070995_103124</name>
</gene>
<proteinExistence type="predicted"/>
<reference evidence="2" key="1">
    <citation type="submission" date="2019-02" db="EMBL/GenBank/DDBJ databases">
        <authorList>
            <person name="Gruber-Vodicka R. H."/>
            <person name="Seah K. B. B."/>
        </authorList>
    </citation>
    <scope>NUCLEOTIDE SEQUENCE</scope>
    <source>
        <strain evidence="2">BECK_M7</strain>
    </source>
</reference>
<organism evidence="2">
    <name type="scientific">Candidatus Kentrum sp. LFY</name>
    <dbReference type="NCBI Taxonomy" id="2126342"/>
    <lineage>
        <taxon>Bacteria</taxon>
        <taxon>Pseudomonadati</taxon>
        <taxon>Pseudomonadota</taxon>
        <taxon>Gammaproteobacteria</taxon>
        <taxon>Candidatus Kentrum</taxon>
    </lineage>
</organism>
<dbReference type="EMBL" id="CAADFF010000031">
    <property type="protein sequence ID" value="VFJ92105.1"/>
    <property type="molecule type" value="Genomic_DNA"/>
</dbReference>
<dbReference type="GO" id="GO:0032259">
    <property type="term" value="P:methylation"/>
    <property type="evidence" value="ECO:0007669"/>
    <property type="project" value="UniProtKB-KW"/>
</dbReference>
<dbReference type="Gene3D" id="3.40.50.720">
    <property type="entry name" value="NAD(P)-binding Rossmann-like Domain"/>
    <property type="match status" value="1"/>
</dbReference>
<keyword evidence="2" id="KW-0489">Methyltransferase</keyword>
<dbReference type="InterPro" id="IPR013691">
    <property type="entry name" value="MeTrfase_14"/>
</dbReference>